<evidence type="ECO:0000256" key="1">
    <source>
        <dbReference type="ARBA" id="ARBA00004141"/>
    </source>
</evidence>
<feature type="transmembrane region" description="Helical" evidence="6">
    <location>
        <begin position="190"/>
        <end position="209"/>
    </location>
</feature>
<organism evidence="7 8">
    <name type="scientific">Stagnimonas aquatica</name>
    <dbReference type="NCBI Taxonomy" id="2689987"/>
    <lineage>
        <taxon>Bacteria</taxon>
        <taxon>Pseudomonadati</taxon>
        <taxon>Pseudomonadota</taxon>
        <taxon>Gammaproteobacteria</taxon>
        <taxon>Nevskiales</taxon>
        <taxon>Nevskiaceae</taxon>
        <taxon>Stagnimonas</taxon>
    </lineage>
</organism>
<protein>
    <recommendedName>
        <fullName evidence="6">Probable membrane transporter protein</fullName>
    </recommendedName>
</protein>
<feature type="transmembrane region" description="Helical" evidence="6">
    <location>
        <begin position="246"/>
        <end position="266"/>
    </location>
</feature>
<keyword evidence="4 6" id="KW-1133">Transmembrane helix</keyword>
<sequence length="268" mass="26950">MEAQSLALLLGGLIGLALALTGAGGGILAVPLLVFGLGLSVLQAAPVALVAVGLAAALGAGLALREQQLRYRAAGLIGVTGVLAAPVGVWLAHQLPPTPLSLLFAAVLTHVALRMIREARRPADLSRTREQLPCVLNPEQGRLNWTAPCARALMMTGALSGLMSGALGVGGGFVIVPALTRYTNLDQRSIVGTSLGVIALVSAGSVSIAAVSGTLLWPVALPFAAGSGLGILAGRRLAHRISGPQLRQLFGVVSLGAAVSLALKALSA</sequence>
<dbReference type="Proteomes" id="UP000282106">
    <property type="component" value="Unassembled WGS sequence"/>
</dbReference>
<evidence type="ECO:0000313" key="7">
    <source>
        <dbReference type="EMBL" id="ROH93731.1"/>
    </source>
</evidence>
<evidence type="ECO:0000256" key="2">
    <source>
        <dbReference type="ARBA" id="ARBA00009142"/>
    </source>
</evidence>
<accession>A0A3N0VLY0</accession>
<keyword evidence="5 6" id="KW-0472">Membrane</keyword>
<feature type="transmembrane region" description="Helical" evidence="6">
    <location>
        <begin position="45"/>
        <end position="64"/>
    </location>
</feature>
<reference evidence="7 8" key="1">
    <citation type="submission" date="2018-10" db="EMBL/GenBank/DDBJ databases">
        <authorList>
            <person name="Chen W.-M."/>
        </authorList>
    </citation>
    <scope>NUCLEOTIDE SEQUENCE [LARGE SCALE GENOMIC DNA]</scope>
    <source>
        <strain evidence="7 8">THS-13</strain>
    </source>
</reference>
<evidence type="ECO:0000256" key="4">
    <source>
        <dbReference type="ARBA" id="ARBA00022989"/>
    </source>
</evidence>
<evidence type="ECO:0000256" key="6">
    <source>
        <dbReference type="RuleBase" id="RU363041"/>
    </source>
</evidence>
<comment type="caution">
    <text evidence="7">The sequence shown here is derived from an EMBL/GenBank/DDBJ whole genome shotgun (WGS) entry which is preliminary data.</text>
</comment>
<name>A0A3N0VLY0_9GAMM</name>
<evidence type="ECO:0000256" key="5">
    <source>
        <dbReference type="ARBA" id="ARBA00023136"/>
    </source>
</evidence>
<dbReference type="InterPro" id="IPR051598">
    <property type="entry name" value="TSUP/Inactive_protease-like"/>
</dbReference>
<dbReference type="EMBL" id="RJVO01000001">
    <property type="protein sequence ID" value="ROH93731.1"/>
    <property type="molecule type" value="Genomic_DNA"/>
</dbReference>
<comment type="similarity">
    <text evidence="2 6">Belongs to the 4-toluene sulfonate uptake permease (TSUP) (TC 2.A.102) family.</text>
</comment>
<feature type="transmembrane region" description="Helical" evidence="6">
    <location>
        <begin position="215"/>
        <end position="234"/>
    </location>
</feature>
<keyword evidence="3 6" id="KW-0812">Transmembrane</keyword>
<evidence type="ECO:0000313" key="8">
    <source>
        <dbReference type="Proteomes" id="UP000282106"/>
    </source>
</evidence>
<dbReference type="GO" id="GO:0005886">
    <property type="term" value="C:plasma membrane"/>
    <property type="evidence" value="ECO:0007669"/>
    <property type="project" value="UniProtKB-SubCell"/>
</dbReference>
<feature type="transmembrane region" description="Helical" evidence="6">
    <location>
        <begin position="71"/>
        <end position="92"/>
    </location>
</feature>
<keyword evidence="6" id="KW-1003">Cell membrane</keyword>
<gene>
    <name evidence="7" type="ORF">ED208_04195</name>
</gene>
<dbReference type="InParanoid" id="A0A3N0VLY0"/>
<dbReference type="Pfam" id="PF01925">
    <property type="entry name" value="TauE"/>
    <property type="match status" value="1"/>
</dbReference>
<keyword evidence="8" id="KW-1185">Reference proteome</keyword>
<dbReference type="InterPro" id="IPR002781">
    <property type="entry name" value="TM_pro_TauE-like"/>
</dbReference>
<dbReference type="PANTHER" id="PTHR43701:SF2">
    <property type="entry name" value="MEMBRANE TRANSPORTER PROTEIN YJNA-RELATED"/>
    <property type="match status" value="1"/>
</dbReference>
<dbReference type="AlphaFoldDB" id="A0A3N0VLY0"/>
<proteinExistence type="inferred from homology"/>
<comment type="subcellular location">
    <subcellularLocation>
        <location evidence="6">Cell membrane</location>
        <topology evidence="6">Multi-pass membrane protein</topology>
    </subcellularLocation>
    <subcellularLocation>
        <location evidence="1">Membrane</location>
        <topology evidence="1">Multi-pass membrane protein</topology>
    </subcellularLocation>
</comment>
<evidence type="ECO:0000256" key="3">
    <source>
        <dbReference type="ARBA" id="ARBA00022692"/>
    </source>
</evidence>
<dbReference type="PANTHER" id="PTHR43701">
    <property type="entry name" value="MEMBRANE TRANSPORTER PROTEIN MJ0441-RELATED"/>
    <property type="match status" value="1"/>
</dbReference>